<comment type="caution">
    <text evidence="2">The sequence shown here is derived from an EMBL/GenBank/DDBJ whole genome shotgun (WGS) entry which is preliminary data.</text>
</comment>
<accession>A0A1T1HDY9</accession>
<keyword evidence="3" id="KW-1185">Reference proteome</keyword>
<dbReference type="STRING" id="966.BTA35_0200275"/>
<dbReference type="SUPFAM" id="SSF53335">
    <property type="entry name" value="S-adenosyl-L-methionine-dependent methyltransferases"/>
    <property type="match status" value="1"/>
</dbReference>
<organism evidence="2 3">
    <name type="scientific">Oceanospirillum linum</name>
    <dbReference type="NCBI Taxonomy" id="966"/>
    <lineage>
        <taxon>Bacteria</taxon>
        <taxon>Pseudomonadati</taxon>
        <taxon>Pseudomonadota</taxon>
        <taxon>Gammaproteobacteria</taxon>
        <taxon>Oceanospirillales</taxon>
        <taxon>Oceanospirillaceae</taxon>
        <taxon>Oceanospirillum</taxon>
    </lineage>
</organism>
<evidence type="ECO:0000313" key="3">
    <source>
        <dbReference type="Proteomes" id="UP000190064"/>
    </source>
</evidence>
<dbReference type="RefSeq" id="WP_077242444.1">
    <property type="nucleotide sequence ID" value="NZ_FXTS01000001.1"/>
</dbReference>
<dbReference type="EMBL" id="MTSD02000001">
    <property type="protein sequence ID" value="OOV88035.1"/>
    <property type="molecule type" value="Genomic_DNA"/>
</dbReference>
<proteinExistence type="predicted"/>
<feature type="domain" description="Methyltransferase type 12" evidence="1">
    <location>
        <begin position="43"/>
        <end position="135"/>
    </location>
</feature>
<dbReference type="InterPro" id="IPR029063">
    <property type="entry name" value="SAM-dependent_MTases_sf"/>
</dbReference>
<protein>
    <recommendedName>
        <fullName evidence="1">Methyltransferase type 12 domain-containing protein</fullName>
    </recommendedName>
</protein>
<evidence type="ECO:0000313" key="2">
    <source>
        <dbReference type="EMBL" id="OOV88035.1"/>
    </source>
</evidence>
<name>A0A1T1HDY9_OCELI</name>
<dbReference type="Pfam" id="PF08242">
    <property type="entry name" value="Methyltransf_12"/>
    <property type="match status" value="1"/>
</dbReference>
<gene>
    <name evidence="2" type="ORF">BTA35_0200275</name>
</gene>
<dbReference type="AlphaFoldDB" id="A0A1T1HDY9"/>
<sequence>MGFSTEWEQQYASSNHLSRWPWSDLVSYVMRHARPTGSGFKVLEVGCGAGANIPFFLSLGVDYTAVDGSASTINNLKQAYPELQDALHVMDFSKELPAGKFDLIIDRGAITHNDTQGITSTIANIYASLTDQGKFIGIDWFSTRYSDFNNADACIEQVDEWTRTFNAKSRSFANLGNVHFSDKAHLETLFSDFTLSNLQHKIIEDGTGWELASYNFVADKK</sequence>
<dbReference type="PANTHER" id="PTHR43861">
    <property type="entry name" value="TRANS-ACONITATE 2-METHYLTRANSFERASE-RELATED"/>
    <property type="match status" value="1"/>
</dbReference>
<dbReference type="InterPro" id="IPR013217">
    <property type="entry name" value="Methyltransf_12"/>
</dbReference>
<dbReference type="Gene3D" id="3.40.50.150">
    <property type="entry name" value="Vaccinia Virus protein VP39"/>
    <property type="match status" value="1"/>
</dbReference>
<reference evidence="2" key="1">
    <citation type="submission" date="2017-02" db="EMBL/GenBank/DDBJ databases">
        <title>Draft Genome Sequence of the Salt Water Bacterium Oceanospirillum linum ATCC 11336.</title>
        <authorList>
            <person name="Trachtenberg A.M."/>
            <person name="Carney J.G."/>
            <person name="Linnane J.D."/>
            <person name="Rheaume B.A."/>
            <person name="Pitts N.L."/>
            <person name="Mykles D.L."/>
            <person name="Maclea K.S."/>
        </authorList>
    </citation>
    <scope>NUCLEOTIDE SEQUENCE [LARGE SCALE GENOMIC DNA]</scope>
    <source>
        <strain evidence="2">ATCC 11336</strain>
    </source>
</reference>
<evidence type="ECO:0000259" key="1">
    <source>
        <dbReference type="Pfam" id="PF08242"/>
    </source>
</evidence>
<dbReference type="CDD" id="cd02440">
    <property type="entry name" value="AdoMet_MTases"/>
    <property type="match status" value="1"/>
</dbReference>
<dbReference type="Proteomes" id="UP000190064">
    <property type="component" value="Unassembled WGS sequence"/>
</dbReference>